<evidence type="ECO:0000313" key="1">
    <source>
        <dbReference type="EMBL" id="JAH16305.1"/>
    </source>
</evidence>
<sequence>MSQCFPLFCDTVCWIETIKCDPIKIYTLHTYSYVGGDVLNSYQLQDSPMVANCFSVGTQ</sequence>
<accession>A0A0E9QIZ4</accession>
<organism evidence="1">
    <name type="scientific">Anguilla anguilla</name>
    <name type="common">European freshwater eel</name>
    <name type="synonym">Muraena anguilla</name>
    <dbReference type="NCBI Taxonomy" id="7936"/>
    <lineage>
        <taxon>Eukaryota</taxon>
        <taxon>Metazoa</taxon>
        <taxon>Chordata</taxon>
        <taxon>Craniata</taxon>
        <taxon>Vertebrata</taxon>
        <taxon>Euteleostomi</taxon>
        <taxon>Actinopterygii</taxon>
        <taxon>Neopterygii</taxon>
        <taxon>Teleostei</taxon>
        <taxon>Anguilliformes</taxon>
        <taxon>Anguillidae</taxon>
        <taxon>Anguilla</taxon>
    </lineage>
</organism>
<dbReference type="EMBL" id="GBXM01092272">
    <property type="protein sequence ID" value="JAH16305.1"/>
    <property type="molecule type" value="Transcribed_RNA"/>
</dbReference>
<reference evidence="1" key="1">
    <citation type="submission" date="2014-11" db="EMBL/GenBank/DDBJ databases">
        <authorList>
            <person name="Amaro Gonzalez C."/>
        </authorList>
    </citation>
    <scope>NUCLEOTIDE SEQUENCE</scope>
</reference>
<name>A0A0E9QIZ4_ANGAN</name>
<dbReference type="AlphaFoldDB" id="A0A0E9QIZ4"/>
<protein>
    <submittedName>
        <fullName evidence="1">Uncharacterized protein</fullName>
    </submittedName>
</protein>
<reference evidence="1" key="2">
    <citation type="journal article" date="2015" name="Fish Shellfish Immunol.">
        <title>Early steps in the European eel (Anguilla anguilla)-Vibrio vulnificus interaction in the gills: Role of the RtxA13 toxin.</title>
        <authorList>
            <person name="Callol A."/>
            <person name="Pajuelo D."/>
            <person name="Ebbesson L."/>
            <person name="Teles M."/>
            <person name="MacKenzie S."/>
            <person name="Amaro C."/>
        </authorList>
    </citation>
    <scope>NUCLEOTIDE SEQUENCE</scope>
</reference>
<proteinExistence type="predicted"/>